<dbReference type="SMART" id="SM00220">
    <property type="entry name" value="S_TKc"/>
    <property type="match status" value="1"/>
</dbReference>
<gene>
    <name evidence="2" type="ORF">LY89DRAFT_685400</name>
</gene>
<keyword evidence="3" id="KW-1185">Reference proteome</keyword>
<proteinExistence type="predicted"/>
<dbReference type="Pfam" id="PF00069">
    <property type="entry name" value="Pkinase"/>
    <property type="match status" value="1"/>
</dbReference>
<dbReference type="InterPro" id="IPR045133">
    <property type="entry name" value="IRE1/2-like"/>
</dbReference>
<evidence type="ECO:0000259" key="1">
    <source>
        <dbReference type="PROSITE" id="PS50011"/>
    </source>
</evidence>
<dbReference type="RefSeq" id="XP_018070763.1">
    <property type="nucleotide sequence ID" value="XM_018215075.1"/>
</dbReference>
<dbReference type="SUPFAM" id="SSF56112">
    <property type="entry name" value="Protein kinase-like (PK-like)"/>
    <property type="match status" value="1"/>
</dbReference>
<dbReference type="KEGG" id="psco:LY89DRAFT_685400"/>
<dbReference type="EMBL" id="KQ947416">
    <property type="protein sequence ID" value="KUJ16408.1"/>
    <property type="molecule type" value="Genomic_DNA"/>
</dbReference>
<organism evidence="2 3">
    <name type="scientific">Mollisia scopiformis</name>
    <name type="common">Conifer needle endophyte fungus</name>
    <name type="synonym">Phialocephala scopiformis</name>
    <dbReference type="NCBI Taxonomy" id="149040"/>
    <lineage>
        <taxon>Eukaryota</taxon>
        <taxon>Fungi</taxon>
        <taxon>Dikarya</taxon>
        <taxon>Ascomycota</taxon>
        <taxon>Pezizomycotina</taxon>
        <taxon>Leotiomycetes</taxon>
        <taxon>Helotiales</taxon>
        <taxon>Mollisiaceae</taxon>
        <taxon>Mollisia</taxon>
    </lineage>
</organism>
<reference evidence="2 3" key="1">
    <citation type="submission" date="2015-10" db="EMBL/GenBank/DDBJ databases">
        <title>Full genome of DAOMC 229536 Phialocephala scopiformis, a fungal endophyte of spruce producing the potent anti-insectan compound rugulosin.</title>
        <authorList>
            <consortium name="DOE Joint Genome Institute"/>
            <person name="Walker A.K."/>
            <person name="Frasz S.L."/>
            <person name="Seifert K.A."/>
            <person name="Miller J.D."/>
            <person name="Mondo S.J."/>
            <person name="Labutti K."/>
            <person name="Lipzen A."/>
            <person name="Dockter R."/>
            <person name="Kennedy M."/>
            <person name="Grigoriev I.V."/>
            <person name="Spatafora J.W."/>
        </authorList>
    </citation>
    <scope>NUCLEOTIDE SEQUENCE [LARGE SCALE GENOMIC DNA]</scope>
    <source>
        <strain evidence="2 3">CBS 120377</strain>
    </source>
</reference>
<evidence type="ECO:0000313" key="3">
    <source>
        <dbReference type="Proteomes" id="UP000070700"/>
    </source>
</evidence>
<dbReference type="PANTHER" id="PTHR13954:SF6">
    <property type="entry name" value="NON-SPECIFIC SERINE_THREONINE PROTEIN KINASE"/>
    <property type="match status" value="1"/>
</dbReference>
<dbReference type="GO" id="GO:0036498">
    <property type="term" value="P:IRE1-mediated unfolded protein response"/>
    <property type="evidence" value="ECO:0007669"/>
    <property type="project" value="TreeGrafter"/>
</dbReference>
<evidence type="ECO:0000313" key="2">
    <source>
        <dbReference type="EMBL" id="KUJ16408.1"/>
    </source>
</evidence>
<dbReference type="Proteomes" id="UP000070700">
    <property type="component" value="Unassembled WGS sequence"/>
</dbReference>
<protein>
    <recommendedName>
        <fullName evidence="1">Protein kinase domain-containing protein</fullName>
    </recommendedName>
</protein>
<dbReference type="GO" id="GO:0070059">
    <property type="term" value="P:intrinsic apoptotic signaling pathway in response to endoplasmic reticulum stress"/>
    <property type="evidence" value="ECO:0007669"/>
    <property type="project" value="TreeGrafter"/>
</dbReference>
<name>A0A194X8A9_MOLSC</name>
<dbReference type="GO" id="GO:0004674">
    <property type="term" value="F:protein serine/threonine kinase activity"/>
    <property type="evidence" value="ECO:0007669"/>
    <property type="project" value="InterPro"/>
</dbReference>
<dbReference type="PROSITE" id="PS50011">
    <property type="entry name" value="PROTEIN_KINASE_DOM"/>
    <property type="match status" value="1"/>
</dbReference>
<dbReference type="InterPro" id="IPR000719">
    <property type="entry name" value="Prot_kinase_dom"/>
</dbReference>
<dbReference type="GO" id="GO:0005524">
    <property type="term" value="F:ATP binding"/>
    <property type="evidence" value="ECO:0007669"/>
    <property type="project" value="InterPro"/>
</dbReference>
<dbReference type="GO" id="GO:1990604">
    <property type="term" value="C:IRE1-TRAF2-ASK1 complex"/>
    <property type="evidence" value="ECO:0007669"/>
    <property type="project" value="TreeGrafter"/>
</dbReference>
<dbReference type="GeneID" id="28824801"/>
<dbReference type="GO" id="GO:0051082">
    <property type="term" value="F:unfolded protein binding"/>
    <property type="evidence" value="ECO:0007669"/>
    <property type="project" value="TreeGrafter"/>
</dbReference>
<dbReference type="OrthoDB" id="4062651at2759"/>
<feature type="domain" description="Protein kinase" evidence="1">
    <location>
        <begin position="1"/>
        <end position="172"/>
    </location>
</feature>
<dbReference type="GO" id="GO:0004521">
    <property type="term" value="F:RNA endonuclease activity"/>
    <property type="evidence" value="ECO:0007669"/>
    <property type="project" value="InterPro"/>
</dbReference>
<dbReference type="InParanoid" id="A0A194X8A9"/>
<dbReference type="Gene3D" id="1.10.510.10">
    <property type="entry name" value="Transferase(Phosphotransferase) domain 1"/>
    <property type="match status" value="1"/>
</dbReference>
<dbReference type="InterPro" id="IPR011009">
    <property type="entry name" value="Kinase-like_dom_sf"/>
</dbReference>
<accession>A0A194X8A9</accession>
<sequence>MPVKDLTEEPPSEISQALLVEARIYESFRDLPHPHILQYKGCVVRDGRIVALALPKLPETLGARIEDETRPIDGVKVYEEVSAGLRYLHSLGLAHNDIAPSNIMLREDDTAVIIDFGSCAKEGEATSGTVSVGWSLNGPKSEKRKDKHALEVLKKYLEDPLHRDPFHQYEEI</sequence>
<dbReference type="AlphaFoldDB" id="A0A194X8A9"/>
<dbReference type="PANTHER" id="PTHR13954">
    <property type="entry name" value="IRE1-RELATED"/>
    <property type="match status" value="1"/>
</dbReference>